<evidence type="ECO:0000313" key="3">
    <source>
        <dbReference type="Proteomes" id="UP000830343"/>
    </source>
</evidence>
<dbReference type="Proteomes" id="UP000830343">
    <property type="component" value="Chromosome"/>
</dbReference>
<keyword evidence="1" id="KW-0472">Membrane</keyword>
<feature type="transmembrane region" description="Helical" evidence="1">
    <location>
        <begin position="85"/>
        <end position="103"/>
    </location>
</feature>
<keyword evidence="1" id="KW-0812">Transmembrane</keyword>
<feature type="transmembrane region" description="Helical" evidence="1">
    <location>
        <begin position="62"/>
        <end position="79"/>
    </location>
</feature>
<dbReference type="InterPro" id="IPR012651">
    <property type="entry name" value="Thia_Transptr_ThiT"/>
</dbReference>
<protein>
    <submittedName>
        <fullName evidence="2">Energy-coupled thiamine transporter ThiT</fullName>
    </submittedName>
</protein>
<gene>
    <name evidence="2" type="primary">thiT</name>
    <name evidence="2" type="ORF">MRZ06_08010</name>
</gene>
<reference evidence="2" key="2">
    <citation type="submission" date="2022-04" db="EMBL/GenBank/DDBJ databases">
        <title>Antimicrobial genetic elements in methicillin-resistant Macrococcus armenti.</title>
        <authorList>
            <person name="Keller J.E."/>
            <person name="Schwendener S."/>
            <person name="Pantucek R."/>
            <person name="Perreten V."/>
        </authorList>
    </citation>
    <scope>NUCLEOTIDE SEQUENCE</scope>
    <source>
        <strain evidence="2">CCM 2609</strain>
    </source>
</reference>
<sequence>MNRGRTVVLLEIAMMAAFAMVLDFIDSQMKMVFFGMSLSFSMVPVLLLSLRRGVKAGMAAGFLWGLLQIALGDAAGSIVHPLQGFLDYAFAFTLIGLAGLRSFPVTHLKVILFSAVGIFARYFVHFISGWVYFGAYAPKGQPAWLYSLVYNGQIALINSATCIVILLILFTVAPKLFKAEKL</sequence>
<keyword evidence="3" id="KW-1185">Reference proteome</keyword>
<dbReference type="RefSeq" id="WP_243365326.1">
    <property type="nucleotide sequence ID" value="NZ_CP094348.1"/>
</dbReference>
<feature type="transmembrane region" description="Helical" evidence="1">
    <location>
        <begin position="7"/>
        <end position="25"/>
    </location>
</feature>
<dbReference type="NCBIfam" id="TIGR02357">
    <property type="entry name" value="ECF_ThiT_YuaJ"/>
    <property type="match status" value="1"/>
</dbReference>
<dbReference type="Gene3D" id="1.10.1760.20">
    <property type="match status" value="1"/>
</dbReference>
<proteinExistence type="predicted"/>
<feature type="transmembrane region" description="Helical" evidence="1">
    <location>
        <begin position="110"/>
        <end position="133"/>
    </location>
</feature>
<reference evidence="2" key="1">
    <citation type="submission" date="2022-03" db="EMBL/GenBank/DDBJ databases">
        <authorList>
            <person name="Vrbovska V."/>
            <person name="Kovarovic V."/>
            <person name="Botka T."/>
            <person name="Pantucek R."/>
        </authorList>
    </citation>
    <scope>NUCLEOTIDE SEQUENCE</scope>
    <source>
        <strain evidence="2">CCM 2609</strain>
    </source>
</reference>
<name>A0ABY3ZT27_9STAP</name>
<organism evidence="2 3">
    <name type="scientific">Macrococcus armenti</name>
    <dbReference type="NCBI Taxonomy" id="2875764"/>
    <lineage>
        <taxon>Bacteria</taxon>
        <taxon>Bacillati</taxon>
        <taxon>Bacillota</taxon>
        <taxon>Bacilli</taxon>
        <taxon>Bacillales</taxon>
        <taxon>Staphylococcaceae</taxon>
        <taxon>Macrococcus</taxon>
    </lineage>
</organism>
<evidence type="ECO:0000256" key="1">
    <source>
        <dbReference type="SAM" id="Phobius"/>
    </source>
</evidence>
<dbReference type="EMBL" id="CP094348">
    <property type="protein sequence ID" value="UOB19978.1"/>
    <property type="molecule type" value="Genomic_DNA"/>
</dbReference>
<feature type="transmembrane region" description="Helical" evidence="1">
    <location>
        <begin position="153"/>
        <end position="173"/>
    </location>
</feature>
<evidence type="ECO:0000313" key="2">
    <source>
        <dbReference type="EMBL" id="UOB19978.1"/>
    </source>
</evidence>
<accession>A0ABY3ZT27</accession>
<feature type="transmembrane region" description="Helical" evidence="1">
    <location>
        <begin position="31"/>
        <end position="50"/>
    </location>
</feature>
<keyword evidence="1" id="KW-1133">Transmembrane helix</keyword>
<dbReference type="Pfam" id="PF09515">
    <property type="entry name" value="Thia_YuaJ"/>
    <property type="match status" value="1"/>
</dbReference>